<comment type="subcellular location">
    <subcellularLocation>
        <location evidence="1">Periplasm</location>
    </subcellularLocation>
</comment>
<dbReference type="InterPro" id="IPR025961">
    <property type="entry name" value="Metal_resist"/>
</dbReference>
<dbReference type="PANTHER" id="PTHR38102">
    <property type="entry name" value="PERIPLASMIC CHAPERONE SPY"/>
    <property type="match status" value="1"/>
</dbReference>
<evidence type="ECO:0000256" key="2">
    <source>
        <dbReference type="ARBA" id="ARBA00008441"/>
    </source>
</evidence>
<dbReference type="GO" id="GO:0030288">
    <property type="term" value="C:outer membrane-bounded periplasmic space"/>
    <property type="evidence" value="ECO:0007669"/>
    <property type="project" value="TreeGrafter"/>
</dbReference>
<comment type="caution">
    <text evidence="7">The sequence shown here is derived from an EMBL/GenBank/DDBJ whole genome shotgun (WGS) entry which is preliminary data.</text>
</comment>
<dbReference type="CDD" id="cd09916">
    <property type="entry name" value="CpxP_like"/>
    <property type="match status" value="1"/>
</dbReference>
<protein>
    <submittedName>
        <fullName evidence="7">Periplasmic heavy metal sensor</fullName>
    </submittedName>
</protein>
<reference evidence="7 8" key="1">
    <citation type="submission" date="2019-03" db="EMBL/GenBank/DDBJ databases">
        <title>Metabolic potential of uncultured bacteria and archaea associated with petroleum seepage in deep-sea sediments.</title>
        <authorList>
            <person name="Dong X."/>
            <person name="Hubert C."/>
        </authorList>
    </citation>
    <scope>NUCLEOTIDE SEQUENCE [LARGE SCALE GENOMIC DNA]</scope>
    <source>
        <strain evidence="7">E44_bin18</strain>
    </source>
</reference>
<keyword evidence="3" id="KW-0732">Signal</keyword>
<dbReference type="GO" id="GO:0051082">
    <property type="term" value="F:unfolded protein binding"/>
    <property type="evidence" value="ECO:0007669"/>
    <property type="project" value="TreeGrafter"/>
</dbReference>
<keyword evidence="6" id="KW-0472">Membrane</keyword>
<dbReference type="AlphaFoldDB" id="A0A523URJ4"/>
<dbReference type="Proteomes" id="UP000315525">
    <property type="component" value="Unassembled WGS sequence"/>
</dbReference>
<evidence type="ECO:0000313" key="8">
    <source>
        <dbReference type="Proteomes" id="UP000315525"/>
    </source>
</evidence>
<evidence type="ECO:0000313" key="7">
    <source>
        <dbReference type="EMBL" id="TET45158.1"/>
    </source>
</evidence>
<name>A0A523URJ4_UNCT6</name>
<dbReference type="EMBL" id="SOJN01000094">
    <property type="protein sequence ID" value="TET45158.1"/>
    <property type="molecule type" value="Genomic_DNA"/>
</dbReference>
<comment type="similarity">
    <text evidence="2">Belongs to the CpxP/Spy family.</text>
</comment>
<organism evidence="7 8">
    <name type="scientific">candidate division TA06 bacterium</name>
    <dbReference type="NCBI Taxonomy" id="2250710"/>
    <lineage>
        <taxon>Bacteria</taxon>
        <taxon>Bacteria division TA06</taxon>
    </lineage>
</organism>
<feature type="transmembrane region" description="Helical" evidence="6">
    <location>
        <begin position="6"/>
        <end position="29"/>
    </location>
</feature>
<sequence length="185" mass="21432">MILKILVVVLIVSVVINLAAVLTFGFYWWNEGGSKRGIPPRGMGEGPDWRASRLGHRLNLTEEQIKAMDAGREEMRSKMASLRGKLSEKRKELTGLLGEPELDRVKADALFEEIATLQTELEVLAFEKLRDISKILTPEQREQFLELYERRLRMRPGSREGRPERRMEDRRGRGREGGKMRRDDR</sequence>
<dbReference type="Gene3D" id="1.20.120.1490">
    <property type="match status" value="1"/>
</dbReference>
<dbReference type="Pfam" id="PF13801">
    <property type="entry name" value="Metal_resist"/>
    <property type="match status" value="1"/>
</dbReference>
<dbReference type="InterPro" id="IPR052211">
    <property type="entry name" value="Cpx_auxiliary_protein"/>
</dbReference>
<proteinExistence type="inferred from homology"/>
<accession>A0A523URJ4</accession>
<evidence type="ECO:0000256" key="3">
    <source>
        <dbReference type="ARBA" id="ARBA00022729"/>
    </source>
</evidence>
<feature type="region of interest" description="Disordered" evidence="5">
    <location>
        <begin position="152"/>
        <end position="185"/>
    </location>
</feature>
<keyword evidence="6" id="KW-1133">Transmembrane helix</keyword>
<evidence type="ECO:0000256" key="4">
    <source>
        <dbReference type="ARBA" id="ARBA00022764"/>
    </source>
</evidence>
<keyword evidence="4" id="KW-0574">Periplasm</keyword>
<evidence type="ECO:0000256" key="5">
    <source>
        <dbReference type="SAM" id="MobiDB-lite"/>
    </source>
</evidence>
<evidence type="ECO:0000256" key="1">
    <source>
        <dbReference type="ARBA" id="ARBA00004418"/>
    </source>
</evidence>
<dbReference type="PANTHER" id="PTHR38102:SF1">
    <property type="entry name" value="PERIPLASMIC CHAPERONE SPY"/>
    <property type="match status" value="1"/>
</dbReference>
<keyword evidence="6" id="KW-0812">Transmembrane</keyword>
<gene>
    <name evidence="7" type="ORF">E3J62_08595</name>
</gene>
<dbReference type="InterPro" id="IPR012899">
    <property type="entry name" value="LTXXQ"/>
</dbReference>
<evidence type="ECO:0000256" key="6">
    <source>
        <dbReference type="SAM" id="Phobius"/>
    </source>
</evidence>